<accession>A0A1E7FV36</accession>
<dbReference type="InParanoid" id="A0A1E7FV36"/>
<evidence type="ECO:0000256" key="2">
    <source>
        <dbReference type="SAM" id="SignalP"/>
    </source>
</evidence>
<evidence type="ECO:0000256" key="1">
    <source>
        <dbReference type="SAM" id="MobiDB-lite"/>
    </source>
</evidence>
<keyword evidence="4" id="KW-1185">Reference proteome</keyword>
<dbReference type="KEGG" id="fcy:FRACYDRAFT_232155"/>
<feature type="signal peptide" evidence="2">
    <location>
        <begin position="1"/>
        <end position="20"/>
    </location>
</feature>
<protein>
    <submittedName>
        <fullName evidence="3">Uncharacterized protein</fullName>
    </submittedName>
</protein>
<dbReference type="AlphaFoldDB" id="A0A1E7FV36"/>
<evidence type="ECO:0000313" key="3">
    <source>
        <dbReference type="EMBL" id="OEU22004.1"/>
    </source>
</evidence>
<feature type="region of interest" description="Disordered" evidence="1">
    <location>
        <begin position="103"/>
        <end position="128"/>
    </location>
</feature>
<evidence type="ECO:0000313" key="4">
    <source>
        <dbReference type="Proteomes" id="UP000095751"/>
    </source>
</evidence>
<gene>
    <name evidence="3" type="ORF">FRACYDRAFT_232155</name>
</gene>
<reference evidence="3 4" key="1">
    <citation type="submission" date="2016-09" db="EMBL/GenBank/DDBJ databases">
        <title>Extensive genetic diversity and differential bi-allelic expression allows diatom success in the polar Southern Ocean.</title>
        <authorList>
            <consortium name="DOE Joint Genome Institute"/>
            <person name="Mock T."/>
            <person name="Otillar R.P."/>
            <person name="Strauss J."/>
            <person name="Dupont C."/>
            <person name="Frickenhaus S."/>
            <person name="Maumus F."/>
            <person name="Mcmullan M."/>
            <person name="Sanges R."/>
            <person name="Schmutz J."/>
            <person name="Toseland A."/>
            <person name="Valas R."/>
            <person name="Veluchamy A."/>
            <person name="Ward B.J."/>
            <person name="Allen A."/>
            <person name="Barry K."/>
            <person name="Falciatore A."/>
            <person name="Ferrante M."/>
            <person name="Fortunato A.E."/>
            <person name="Gloeckner G."/>
            <person name="Gruber A."/>
            <person name="Hipkin R."/>
            <person name="Janech M."/>
            <person name="Kroth P."/>
            <person name="Leese F."/>
            <person name="Lindquist E."/>
            <person name="Lyon B.R."/>
            <person name="Martin J."/>
            <person name="Mayer C."/>
            <person name="Parker M."/>
            <person name="Quesneville H."/>
            <person name="Raymond J."/>
            <person name="Uhlig C."/>
            <person name="Valentin K.U."/>
            <person name="Worden A.Z."/>
            <person name="Armbrust E.V."/>
            <person name="Bowler C."/>
            <person name="Green B."/>
            <person name="Moulton V."/>
            <person name="Van Oosterhout C."/>
            <person name="Grigoriev I."/>
        </authorList>
    </citation>
    <scope>NUCLEOTIDE SEQUENCE [LARGE SCALE GENOMIC DNA]</scope>
    <source>
        <strain evidence="3 4">CCMP1102</strain>
    </source>
</reference>
<proteinExistence type="predicted"/>
<sequence length="128" mass="14633">MKPFLSTLYHSLSLLFLATAALDYRPSPYPDHIENCDIYYMGNDNDTCSASNATDVGYFKYVDVTKHDAMEQLTKIFTPPTRNETAMAVPFPRMLQTAVAAPRVDENNNNNNNNKIDHQRHWNDCKTD</sequence>
<dbReference type="Proteomes" id="UP000095751">
    <property type="component" value="Unassembled WGS sequence"/>
</dbReference>
<name>A0A1E7FV36_9STRA</name>
<organism evidence="3 4">
    <name type="scientific">Fragilariopsis cylindrus CCMP1102</name>
    <dbReference type="NCBI Taxonomy" id="635003"/>
    <lineage>
        <taxon>Eukaryota</taxon>
        <taxon>Sar</taxon>
        <taxon>Stramenopiles</taxon>
        <taxon>Ochrophyta</taxon>
        <taxon>Bacillariophyta</taxon>
        <taxon>Bacillariophyceae</taxon>
        <taxon>Bacillariophycidae</taxon>
        <taxon>Bacillariales</taxon>
        <taxon>Bacillariaceae</taxon>
        <taxon>Fragilariopsis</taxon>
    </lineage>
</organism>
<feature type="compositionally biased region" description="Basic and acidic residues" evidence="1">
    <location>
        <begin position="115"/>
        <end position="128"/>
    </location>
</feature>
<dbReference type="EMBL" id="KV784353">
    <property type="protein sequence ID" value="OEU22004.1"/>
    <property type="molecule type" value="Genomic_DNA"/>
</dbReference>
<keyword evidence="2" id="KW-0732">Signal</keyword>
<feature type="chain" id="PRO_5009193570" evidence="2">
    <location>
        <begin position="21"/>
        <end position="128"/>
    </location>
</feature>